<evidence type="ECO:0000313" key="1">
    <source>
        <dbReference type="EMBL" id="KAK9872992.1"/>
    </source>
</evidence>
<dbReference type="Proteomes" id="UP001431783">
    <property type="component" value="Unassembled WGS sequence"/>
</dbReference>
<dbReference type="EMBL" id="JARQZJ010000014">
    <property type="protein sequence ID" value="KAK9872992.1"/>
    <property type="molecule type" value="Genomic_DNA"/>
</dbReference>
<sequence>MSAPTCLTIASFRTNESSQPRVINLLSPRANKALEDIISDIIDQNKIDLALLNEEILALYSKASEDNDTELIVEINLLSQNIRTKSNHSTPKVHKEYIYKNTDKGSYTVIIESLHKNIGNLNPIDELNFFSTILIINI</sequence>
<gene>
    <name evidence="1" type="ORF">WA026_020339</name>
</gene>
<evidence type="ECO:0000313" key="2">
    <source>
        <dbReference type="Proteomes" id="UP001431783"/>
    </source>
</evidence>
<organism evidence="1 2">
    <name type="scientific">Henosepilachna vigintioctopunctata</name>
    <dbReference type="NCBI Taxonomy" id="420089"/>
    <lineage>
        <taxon>Eukaryota</taxon>
        <taxon>Metazoa</taxon>
        <taxon>Ecdysozoa</taxon>
        <taxon>Arthropoda</taxon>
        <taxon>Hexapoda</taxon>
        <taxon>Insecta</taxon>
        <taxon>Pterygota</taxon>
        <taxon>Neoptera</taxon>
        <taxon>Endopterygota</taxon>
        <taxon>Coleoptera</taxon>
        <taxon>Polyphaga</taxon>
        <taxon>Cucujiformia</taxon>
        <taxon>Coccinelloidea</taxon>
        <taxon>Coccinellidae</taxon>
        <taxon>Epilachninae</taxon>
        <taxon>Epilachnini</taxon>
        <taxon>Henosepilachna</taxon>
    </lineage>
</organism>
<comment type="caution">
    <text evidence="1">The sequence shown here is derived from an EMBL/GenBank/DDBJ whole genome shotgun (WGS) entry which is preliminary data.</text>
</comment>
<protein>
    <submittedName>
        <fullName evidence="1">Uncharacterized protein</fullName>
    </submittedName>
</protein>
<reference evidence="1 2" key="1">
    <citation type="submission" date="2023-03" db="EMBL/GenBank/DDBJ databases">
        <title>Genome insight into feeding habits of ladybird beetles.</title>
        <authorList>
            <person name="Li H.-S."/>
            <person name="Huang Y.-H."/>
            <person name="Pang H."/>
        </authorList>
    </citation>
    <scope>NUCLEOTIDE SEQUENCE [LARGE SCALE GENOMIC DNA]</scope>
    <source>
        <strain evidence="1">SYSU_2023b</strain>
        <tissue evidence="1">Whole body</tissue>
    </source>
</reference>
<proteinExistence type="predicted"/>
<dbReference type="AlphaFoldDB" id="A0AAW1TXB6"/>
<name>A0AAW1TXB6_9CUCU</name>
<keyword evidence="2" id="KW-1185">Reference proteome</keyword>
<accession>A0AAW1TXB6</accession>